<dbReference type="RefSeq" id="WP_376850226.1">
    <property type="nucleotide sequence ID" value="NZ_JBHSMF010000006.1"/>
</dbReference>
<organism evidence="1 2">
    <name type="scientific">Caenimonas terrae</name>
    <dbReference type="NCBI Taxonomy" id="696074"/>
    <lineage>
        <taxon>Bacteria</taxon>
        <taxon>Pseudomonadati</taxon>
        <taxon>Pseudomonadota</taxon>
        <taxon>Betaproteobacteria</taxon>
        <taxon>Burkholderiales</taxon>
        <taxon>Comamonadaceae</taxon>
        <taxon>Caenimonas</taxon>
    </lineage>
</organism>
<dbReference type="Proteomes" id="UP001596037">
    <property type="component" value="Unassembled WGS sequence"/>
</dbReference>
<proteinExistence type="predicted"/>
<evidence type="ECO:0000313" key="1">
    <source>
        <dbReference type="EMBL" id="MFC5498166.1"/>
    </source>
</evidence>
<keyword evidence="2" id="KW-1185">Reference proteome</keyword>
<evidence type="ECO:0000313" key="2">
    <source>
        <dbReference type="Proteomes" id="UP001596037"/>
    </source>
</evidence>
<accession>A0ABW0NBY4</accession>
<gene>
    <name evidence="1" type="ORF">ACFPOE_11520</name>
</gene>
<sequence>MATALATSQLNIAASALTAYQLSEAMRLAGAGVNDSTMVGAILVAMAINLNTLSIAQKKPVG</sequence>
<dbReference type="EMBL" id="JBHSMF010000006">
    <property type="protein sequence ID" value="MFC5498166.1"/>
    <property type="molecule type" value="Genomic_DNA"/>
</dbReference>
<protein>
    <submittedName>
        <fullName evidence="1">Uncharacterized protein</fullName>
    </submittedName>
</protein>
<reference evidence="2" key="1">
    <citation type="journal article" date="2019" name="Int. J. Syst. Evol. Microbiol.">
        <title>The Global Catalogue of Microorganisms (GCM) 10K type strain sequencing project: providing services to taxonomists for standard genome sequencing and annotation.</title>
        <authorList>
            <consortium name="The Broad Institute Genomics Platform"/>
            <consortium name="The Broad Institute Genome Sequencing Center for Infectious Disease"/>
            <person name="Wu L."/>
            <person name="Ma J."/>
        </authorList>
    </citation>
    <scope>NUCLEOTIDE SEQUENCE [LARGE SCALE GENOMIC DNA]</scope>
    <source>
        <strain evidence="2">CCUG 57401</strain>
    </source>
</reference>
<comment type="caution">
    <text evidence="1">The sequence shown here is derived from an EMBL/GenBank/DDBJ whole genome shotgun (WGS) entry which is preliminary data.</text>
</comment>
<name>A0ABW0NBY4_9BURK</name>